<evidence type="ECO:0000256" key="8">
    <source>
        <dbReference type="SAM" id="SignalP"/>
    </source>
</evidence>
<accession>A0A803KPN7</accession>
<comment type="function">
    <text evidence="1 7">May be involved in both secretory and endocytic intracellular trafficking in the endosomal/prevacuolar compartments.</text>
</comment>
<sequence>MIVFLAVFVLWLFLYLSRDDPIVVFHRSIDDRFVLLGLTIVTILALVFTQVGLNVLVSLVIGFFVVGLHAAFRSVDDLFLDEDDVADGNGLTGFVPGFEGQPLRPTYARV</sequence>
<dbReference type="PANTHER" id="PTHR19317">
    <property type="entry name" value="PRENYLATED RAB ACCEPTOR 1-RELATED"/>
    <property type="match status" value="1"/>
</dbReference>
<dbReference type="EnsemblPlants" id="AUR62000993-RA">
    <property type="protein sequence ID" value="AUR62000993-RA:cds"/>
    <property type="gene ID" value="AUR62000993"/>
</dbReference>
<evidence type="ECO:0000313" key="10">
    <source>
        <dbReference type="Proteomes" id="UP000596660"/>
    </source>
</evidence>
<evidence type="ECO:0000256" key="5">
    <source>
        <dbReference type="ARBA" id="ARBA00022989"/>
    </source>
</evidence>
<dbReference type="GO" id="GO:0005783">
    <property type="term" value="C:endoplasmic reticulum"/>
    <property type="evidence" value="ECO:0007669"/>
    <property type="project" value="UniProtKB-ARBA"/>
</dbReference>
<protein>
    <recommendedName>
        <fullName evidence="7">PRA1 family protein</fullName>
    </recommendedName>
</protein>
<evidence type="ECO:0000256" key="2">
    <source>
        <dbReference type="ARBA" id="ARBA00004141"/>
    </source>
</evidence>
<reference evidence="9" key="2">
    <citation type="submission" date="2021-03" db="UniProtKB">
        <authorList>
            <consortium name="EnsemblPlants"/>
        </authorList>
    </citation>
    <scope>IDENTIFICATION</scope>
</reference>
<keyword evidence="7" id="KW-0813">Transport</keyword>
<dbReference type="Gramene" id="AUR62000993-RA">
    <property type="protein sequence ID" value="AUR62000993-RA:cds"/>
    <property type="gene ID" value="AUR62000993"/>
</dbReference>
<feature type="transmembrane region" description="Helical" evidence="7">
    <location>
        <begin position="34"/>
        <end position="66"/>
    </location>
</feature>
<keyword evidence="6 7" id="KW-0472">Membrane</keyword>
<dbReference type="Pfam" id="PF03208">
    <property type="entry name" value="PRA1"/>
    <property type="match status" value="1"/>
</dbReference>
<dbReference type="InterPro" id="IPR004895">
    <property type="entry name" value="Prenylated_rab_accept_PRA1"/>
</dbReference>
<proteinExistence type="inferred from homology"/>
<comment type="subcellular location">
    <subcellularLocation>
        <location evidence="2 7">Membrane</location>
        <topology evidence="2 7">Multi-pass membrane protein</topology>
    </subcellularLocation>
</comment>
<keyword evidence="8" id="KW-0732">Signal</keyword>
<dbReference type="GO" id="GO:0016020">
    <property type="term" value="C:membrane"/>
    <property type="evidence" value="ECO:0007669"/>
    <property type="project" value="UniProtKB-SubCell"/>
</dbReference>
<dbReference type="OMA" id="NVAYFRA"/>
<keyword evidence="10" id="KW-1185">Reference proteome</keyword>
<organism evidence="9 10">
    <name type="scientific">Chenopodium quinoa</name>
    <name type="common">Quinoa</name>
    <dbReference type="NCBI Taxonomy" id="63459"/>
    <lineage>
        <taxon>Eukaryota</taxon>
        <taxon>Viridiplantae</taxon>
        <taxon>Streptophyta</taxon>
        <taxon>Embryophyta</taxon>
        <taxon>Tracheophyta</taxon>
        <taxon>Spermatophyta</taxon>
        <taxon>Magnoliopsida</taxon>
        <taxon>eudicotyledons</taxon>
        <taxon>Gunneridae</taxon>
        <taxon>Pentapetalae</taxon>
        <taxon>Caryophyllales</taxon>
        <taxon>Chenopodiaceae</taxon>
        <taxon>Chenopodioideae</taxon>
        <taxon>Atripliceae</taxon>
        <taxon>Chenopodium</taxon>
    </lineage>
</organism>
<dbReference type="Proteomes" id="UP000596660">
    <property type="component" value="Unplaced"/>
</dbReference>
<comment type="similarity">
    <text evidence="3 7">Belongs to the PRA1 family.</text>
</comment>
<dbReference type="PANTHER" id="PTHR19317:SF84">
    <property type="entry name" value="PRA1 FAMILY PROTEIN"/>
    <property type="match status" value="1"/>
</dbReference>
<keyword evidence="4 7" id="KW-0812">Transmembrane</keyword>
<evidence type="ECO:0000256" key="3">
    <source>
        <dbReference type="ARBA" id="ARBA00006483"/>
    </source>
</evidence>
<evidence type="ECO:0000256" key="7">
    <source>
        <dbReference type="RuleBase" id="RU363107"/>
    </source>
</evidence>
<feature type="signal peptide" evidence="8">
    <location>
        <begin position="1"/>
        <end position="19"/>
    </location>
</feature>
<dbReference type="GO" id="GO:0005794">
    <property type="term" value="C:Golgi apparatus"/>
    <property type="evidence" value="ECO:0007669"/>
    <property type="project" value="TreeGrafter"/>
</dbReference>
<name>A0A803KPN7_CHEQI</name>
<keyword evidence="5 7" id="KW-1133">Transmembrane helix</keyword>
<reference evidence="9" key="1">
    <citation type="journal article" date="2017" name="Nature">
        <title>The genome of Chenopodium quinoa.</title>
        <authorList>
            <person name="Jarvis D.E."/>
            <person name="Ho Y.S."/>
            <person name="Lightfoot D.J."/>
            <person name="Schmoeckel S.M."/>
            <person name="Li B."/>
            <person name="Borm T.J.A."/>
            <person name="Ohyanagi H."/>
            <person name="Mineta K."/>
            <person name="Michell C.T."/>
            <person name="Saber N."/>
            <person name="Kharbatia N.M."/>
            <person name="Rupper R.R."/>
            <person name="Sharp A.R."/>
            <person name="Dally N."/>
            <person name="Boughton B.A."/>
            <person name="Woo Y.H."/>
            <person name="Gao G."/>
            <person name="Schijlen E.G.W.M."/>
            <person name="Guo X."/>
            <person name="Momin A.A."/>
            <person name="Negrao S."/>
            <person name="Al-Babili S."/>
            <person name="Gehring C."/>
            <person name="Roessner U."/>
            <person name="Jung C."/>
            <person name="Murphy K."/>
            <person name="Arold S.T."/>
            <person name="Gojobori T."/>
            <person name="van der Linden C.G."/>
            <person name="van Loo E.N."/>
            <person name="Jellen E.N."/>
            <person name="Maughan P.J."/>
            <person name="Tester M."/>
        </authorList>
    </citation>
    <scope>NUCLEOTIDE SEQUENCE [LARGE SCALE GENOMIC DNA]</scope>
    <source>
        <strain evidence="9">cv. PI 614886</strain>
    </source>
</reference>
<feature type="chain" id="PRO_5031391942" description="PRA1 family protein" evidence="8">
    <location>
        <begin position="20"/>
        <end position="110"/>
    </location>
</feature>
<evidence type="ECO:0000256" key="6">
    <source>
        <dbReference type="ARBA" id="ARBA00023136"/>
    </source>
</evidence>
<evidence type="ECO:0000256" key="4">
    <source>
        <dbReference type="ARBA" id="ARBA00022692"/>
    </source>
</evidence>
<comment type="caution">
    <text evidence="7">Lacks conserved residue(s) required for the propagation of feature annotation.</text>
</comment>
<dbReference type="GO" id="GO:0016192">
    <property type="term" value="P:vesicle-mediated transport"/>
    <property type="evidence" value="ECO:0007669"/>
    <property type="project" value="TreeGrafter"/>
</dbReference>
<evidence type="ECO:0000313" key="9">
    <source>
        <dbReference type="EnsemblPlants" id="AUR62000993-RA:cds"/>
    </source>
</evidence>
<evidence type="ECO:0000256" key="1">
    <source>
        <dbReference type="ARBA" id="ARBA00002501"/>
    </source>
</evidence>
<dbReference type="AlphaFoldDB" id="A0A803KPN7"/>